<protein>
    <recommendedName>
        <fullName evidence="1">DUF4806 domain-containing protein</fullName>
    </recommendedName>
</protein>
<comment type="caution">
    <text evidence="2">The sequence shown here is derived from an EMBL/GenBank/DDBJ whole genome shotgun (WGS) entry which is preliminary data.</text>
</comment>
<dbReference type="Proteomes" id="UP001152888">
    <property type="component" value="Unassembled WGS sequence"/>
</dbReference>
<dbReference type="OrthoDB" id="10053513at2759"/>
<dbReference type="Pfam" id="PF16064">
    <property type="entry name" value="DUF4806"/>
    <property type="match status" value="1"/>
</dbReference>
<keyword evidence="3" id="KW-1185">Reference proteome</keyword>
<reference evidence="2" key="1">
    <citation type="submission" date="2022-03" db="EMBL/GenBank/DDBJ databases">
        <authorList>
            <person name="Sayadi A."/>
        </authorList>
    </citation>
    <scope>NUCLEOTIDE SEQUENCE</scope>
</reference>
<name>A0A9P0LQC1_ACAOB</name>
<accession>A0A9P0LQC1</accession>
<dbReference type="InterPro" id="IPR032071">
    <property type="entry name" value="DUF4806"/>
</dbReference>
<evidence type="ECO:0000313" key="3">
    <source>
        <dbReference type="Proteomes" id="UP001152888"/>
    </source>
</evidence>
<gene>
    <name evidence="2" type="ORF">ACAOBT_LOCUS27350</name>
</gene>
<feature type="domain" description="DUF4806" evidence="1">
    <location>
        <begin position="48"/>
        <end position="129"/>
    </location>
</feature>
<evidence type="ECO:0000259" key="1">
    <source>
        <dbReference type="Pfam" id="PF16064"/>
    </source>
</evidence>
<organism evidence="2 3">
    <name type="scientific">Acanthoscelides obtectus</name>
    <name type="common">Bean weevil</name>
    <name type="synonym">Bruchus obtectus</name>
    <dbReference type="NCBI Taxonomy" id="200917"/>
    <lineage>
        <taxon>Eukaryota</taxon>
        <taxon>Metazoa</taxon>
        <taxon>Ecdysozoa</taxon>
        <taxon>Arthropoda</taxon>
        <taxon>Hexapoda</taxon>
        <taxon>Insecta</taxon>
        <taxon>Pterygota</taxon>
        <taxon>Neoptera</taxon>
        <taxon>Endopterygota</taxon>
        <taxon>Coleoptera</taxon>
        <taxon>Polyphaga</taxon>
        <taxon>Cucujiformia</taxon>
        <taxon>Chrysomeloidea</taxon>
        <taxon>Chrysomelidae</taxon>
        <taxon>Bruchinae</taxon>
        <taxon>Bruchini</taxon>
        <taxon>Acanthoscelides</taxon>
    </lineage>
</organism>
<sequence length="149" mass="16857">MFEGNHSAFEIQVINLLVTIKNQNKDIKSILLQNNKELTFELPSDFPVSLPIVIAQDINLLEEYLRSEAKLSLLILYLSKLGGRDITNKTNIILRRLISNQLAVRYSYLGTRQEKKAFKSTILNKVVIRAVLSGTIATEQEIEDAIKNG</sequence>
<dbReference type="AlphaFoldDB" id="A0A9P0LQC1"/>
<dbReference type="EMBL" id="CAKOFQ010007537">
    <property type="protein sequence ID" value="CAH2003325.1"/>
    <property type="molecule type" value="Genomic_DNA"/>
</dbReference>
<proteinExistence type="predicted"/>
<evidence type="ECO:0000313" key="2">
    <source>
        <dbReference type="EMBL" id="CAH2003325.1"/>
    </source>
</evidence>